<dbReference type="Proteomes" id="UP000594014">
    <property type="component" value="Chromosome"/>
</dbReference>
<accession>A0ACD1AD66</accession>
<protein>
    <submittedName>
        <fullName evidence="1">DUF554 domain-containing protein</fullName>
    </submittedName>
</protein>
<dbReference type="EMBL" id="CP042469">
    <property type="protein sequence ID" value="QOX64341.1"/>
    <property type="molecule type" value="Genomic_DNA"/>
</dbReference>
<proteinExistence type="predicted"/>
<evidence type="ECO:0000313" key="1">
    <source>
        <dbReference type="EMBL" id="QOX64341.1"/>
    </source>
</evidence>
<keyword evidence="2" id="KW-1185">Reference proteome</keyword>
<organism evidence="1 2">
    <name type="scientific">Anoxybacterium hadale</name>
    <dbReference type="NCBI Taxonomy" id="3408580"/>
    <lineage>
        <taxon>Bacteria</taxon>
        <taxon>Bacillati</taxon>
        <taxon>Bacillota</taxon>
        <taxon>Clostridia</taxon>
        <taxon>Peptostreptococcales</taxon>
        <taxon>Anaerovoracaceae</taxon>
        <taxon>Anoxybacterium</taxon>
    </lineage>
</organism>
<gene>
    <name evidence="1" type="ORF">FRZ06_13805</name>
</gene>
<reference evidence="1" key="1">
    <citation type="submission" date="2019-08" db="EMBL/GenBank/DDBJ databases">
        <title>Genome sequence of Clostridiales bacterium MT110.</title>
        <authorList>
            <person name="Cao J."/>
        </authorList>
    </citation>
    <scope>NUCLEOTIDE SEQUENCE</scope>
    <source>
        <strain evidence="1">MT110</strain>
    </source>
</reference>
<evidence type="ECO:0000313" key="2">
    <source>
        <dbReference type="Proteomes" id="UP000594014"/>
    </source>
</evidence>
<name>A0ACD1AD66_9FIRM</name>
<sequence>MLGPAVNGVVIVICALAGKYMIKGLPDRFAEIIKKAIGLSIIYIGISGALDNQRVMLLIMSLVLGSILGEWINIDKGMNRLGIWAERKLGFSEGNFAKGFVTASILFCTGSMAIVGALQSGLQGNHEMLFAKSILDGVISIVFASTMGIGVVFSAVPVFLYEGLIALGAGFIKDLLTTEIITEMSAVGSLLIAALGFNFLEIREIKVANMIPAIFLPWLFLAAEPYVVEFYQTILK</sequence>